<accession>A0A4U1JH27</accession>
<keyword evidence="2" id="KW-1185">Reference proteome</keyword>
<dbReference type="Proteomes" id="UP000309215">
    <property type="component" value="Unassembled WGS sequence"/>
</dbReference>
<sequence length="100" mass="10674">MKKQHTLTRVQWGFLVAHAWAETSFRQQLEQDPSSAIRNFAKQQFGLEIDHDVALPLDLPLPPADLAVEALTLGMGLGPAPATACGCGTAGEVHSGAVRN</sequence>
<protein>
    <submittedName>
        <fullName evidence="1">Uncharacterized protein</fullName>
    </submittedName>
</protein>
<dbReference type="OrthoDB" id="9924960at2"/>
<comment type="caution">
    <text evidence="1">The sequence shown here is derived from an EMBL/GenBank/DDBJ whole genome shotgun (WGS) entry which is preliminary data.</text>
</comment>
<dbReference type="EMBL" id="SSMQ01000005">
    <property type="protein sequence ID" value="TKD11869.1"/>
    <property type="molecule type" value="Genomic_DNA"/>
</dbReference>
<dbReference type="AlphaFoldDB" id="A0A4U1JH27"/>
<proteinExistence type="predicted"/>
<gene>
    <name evidence="1" type="ORF">E8A74_06985</name>
</gene>
<name>A0A4U1JH27_9BACT</name>
<evidence type="ECO:0000313" key="1">
    <source>
        <dbReference type="EMBL" id="TKD11869.1"/>
    </source>
</evidence>
<reference evidence="1 2" key="1">
    <citation type="submission" date="2019-04" db="EMBL/GenBank/DDBJ databases">
        <authorList>
            <person name="Li Y."/>
            <person name="Wang J."/>
        </authorList>
    </citation>
    <scope>NUCLEOTIDE SEQUENCE [LARGE SCALE GENOMIC DNA]</scope>
    <source>
        <strain evidence="1 2">DSM 14668</strain>
    </source>
</reference>
<evidence type="ECO:0000313" key="2">
    <source>
        <dbReference type="Proteomes" id="UP000309215"/>
    </source>
</evidence>
<dbReference type="RefSeq" id="WP_136928143.1">
    <property type="nucleotide sequence ID" value="NZ_SSMQ01000005.1"/>
</dbReference>
<organism evidence="1 2">
    <name type="scientific">Polyangium fumosum</name>
    <dbReference type="NCBI Taxonomy" id="889272"/>
    <lineage>
        <taxon>Bacteria</taxon>
        <taxon>Pseudomonadati</taxon>
        <taxon>Myxococcota</taxon>
        <taxon>Polyangia</taxon>
        <taxon>Polyangiales</taxon>
        <taxon>Polyangiaceae</taxon>
        <taxon>Polyangium</taxon>
    </lineage>
</organism>